<dbReference type="GO" id="GO:0071555">
    <property type="term" value="P:cell wall organization"/>
    <property type="evidence" value="ECO:0007669"/>
    <property type="project" value="TreeGrafter"/>
</dbReference>
<feature type="binding site" evidence="7">
    <location>
        <position position="109"/>
    </location>
    <ligand>
        <name>Mg(2+)</name>
        <dbReference type="ChEBI" id="CHEBI:18420"/>
    </ligand>
</feature>
<evidence type="ECO:0000256" key="6">
    <source>
        <dbReference type="ARBA" id="ARBA00023136"/>
    </source>
</evidence>
<feature type="transmembrane region" description="Helical" evidence="8">
    <location>
        <begin position="172"/>
        <end position="191"/>
    </location>
</feature>
<reference evidence="9 10" key="1">
    <citation type="submission" date="2024-04" db="EMBL/GenBank/DDBJ databases">
        <title>Novel genus in family Flammeovirgaceae.</title>
        <authorList>
            <person name="Nguyen T.H."/>
            <person name="Vuong T.Q."/>
            <person name="Le H."/>
            <person name="Kim S.-G."/>
        </authorList>
    </citation>
    <scope>NUCLEOTIDE SEQUENCE [LARGE SCALE GENOMIC DNA]</scope>
    <source>
        <strain evidence="9 10">JCM 23209</strain>
    </source>
</reference>
<dbReference type="GO" id="GO:0044038">
    <property type="term" value="P:cell wall macromolecule biosynthetic process"/>
    <property type="evidence" value="ECO:0007669"/>
    <property type="project" value="TreeGrafter"/>
</dbReference>
<dbReference type="EC" id="2.7.8.-" evidence="9"/>
<dbReference type="PROSITE" id="PS01348">
    <property type="entry name" value="MRAY_2"/>
    <property type="match status" value="1"/>
</dbReference>
<feature type="transmembrane region" description="Helical" evidence="8">
    <location>
        <begin position="91"/>
        <end position="110"/>
    </location>
</feature>
<evidence type="ECO:0000256" key="8">
    <source>
        <dbReference type="SAM" id="Phobius"/>
    </source>
</evidence>
<evidence type="ECO:0000256" key="7">
    <source>
        <dbReference type="PIRSR" id="PIRSR600715-1"/>
    </source>
</evidence>
<dbReference type="GO" id="GO:0046872">
    <property type="term" value="F:metal ion binding"/>
    <property type="evidence" value="ECO:0007669"/>
    <property type="project" value="UniProtKB-KW"/>
</dbReference>
<dbReference type="GO" id="GO:0005886">
    <property type="term" value="C:plasma membrane"/>
    <property type="evidence" value="ECO:0007669"/>
    <property type="project" value="UniProtKB-SubCell"/>
</dbReference>
<feature type="transmembrane region" description="Helical" evidence="8">
    <location>
        <begin position="7"/>
        <end position="24"/>
    </location>
</feature>
<evidence type="ECO:0000256" key="4">
    <source>
        <dbReference type="ARBA" id="ARBA00022692"/>
    </source>
</evidence>
<keyword evidence="2" id="KW-1003">Cell membrane</keyword>
<dbReference type="Proteomes" id="UP001403385">
    <property type="component" value="Unassembled WGS sequence"/>
</dbReference>
<dbReference type="Pfam" id="PF00953">
    <property type="entry name" value="Glycos_transf_4"/>
    <property type="match status" value="1"/>
</dbReference>
<dbReference type="PANTHER" id="PTHR22926">
    <property type="entry name" value="PHOSPHO-N-ACETYLMURAMOYL-PENTAPEPTIDE-TRANSFERASE"/>
    <property type="match status" value="1"/>
</dbReference>
<keyword evidence="7" id="KW-0479">Metal-binding</keyword>
<keyword evidence="10" id="KW-1185">Reference proteome</keyword>
<feature type="transmembrane region" description="Helical" evidence="8">
    <location>
        <begin position="256"/>
        <end position="275"/>
    </location>
</feature>
<keyword evidence="3 9" id="KW-0808">Transferase</keyword>
<keyword evidence="6 8" id="KW-0472">Membrane</keyword>
<feature type="transmembrane region" description="Helical" evidence="8">
    <location>
        <begin position="141"/>
        <end position="160"/>
    </location>
</feature>
<feature type="transmembrane region" description="Helical" evidence="8">
    <location>
        <begin position="30"/>
        <end position="46"/>
    </location>
</feature>
<dbReference type="GO" id="GO:0009103">
    <property type="term" value="P:lipopolysaccharide biosynthetic process"/>
    <property type="evidence" value="ECO:0007669"/>
    <property type="project" value="TreeGrafter"/>
</dbReference>
<evidence type="ECO:0000256" key="3">
    <source>
        <dbReference type="ARBA" id="ARBA00022679"/>
    </source>
</evidence>
<comment type="caution">
    <text evidence="9">The sequence shown here is derived from an EMBL/GenBank/DDBJ whole genome shotgun (WGS) entry which is preliminary data.</text>
</comment>
<dbReference type="AlphaFoldDB" id="A0AAW9S5P6"/>
<keyword evidence="7" id="KW-0460">Magnesium</keyword>
<evidence type="ECO:0000256" key="5">
    <source>
        <dbReference type="ARBA" id="ARBA00022989"/>
    </source>
</evidence>
<dbReference type="GO" id="GO:0016780">
    <property type="term" value="F:phosphotransferase activity, for other substituted phosphate groups"/>
    <property type="evidence" value="ECO:0007669"/>
    <property type="project" value="InterPro"/>
</dbReference>
<dbReference type="PANTHER" id="PTHR22926:SF3">
    <property type="entry name" value="UNDECAPRENYL-PHOSPHATE ALPHA-N-ACETYLGLUCOSAMINYL 1-PHOSPHATE TRANSFERASE"/>
    <property type="match status" value="1"/>
</dbReference>
<sequence>MKPSLGGIAIFLGLFVANLIWMPISDLAEYKYLFGSLFIMFLIGVRDDLYPLRPAHKLIGQILAASIVITLNGVSFNSLYGLLGVYELPMLLGYAISLFTFVVVTNSFNLIDGIDGLAGSISLLALSSFGIWFYLIDEQVISILIFSFAGAILGFLYFNWAPSKIFMGDTGALLIGFFLSVCTIFFIDYNFNLPTGNPYKFTAGIATAICVIIMPLFDTLRIFISRIIRKRSPFSPDKNHIHHILMRFGFGHRETVFILGFVNLVFIFIAILLGRTLNDHVLIPIVIAVTVVFSLLLDFFIMKKYYLTRKKEAESQQEVI</sequence>
<dbReference type="InterPro" id="IPR018480">
    <property type="entry name" value="PNAcMuramoyl-5peptid_Trfase_CS"/>
</dbReference>
<feature type="transmembrane region" description="Helical" evidence="8">
    <location>
        <begin position="117"/>
        <end position="135"/>
    </location>
</feature>
<feature type="binding site" evidence="7">
    <location>
        <position position="169"/>
    </location>
    <ligand>
        <name>Mg(2+)</name>
        <dbReference type="ChEBI" id="CHEBI:18420"/>
    </ligand>
</feature>
<dbReference type="EMBL" id="JBDKWZ010000008">
    <property type="protein sequence ID" value="MEN7549188.1"/>
    <property type="molecule type" value="Genomic_DNA"/>
</dbReference>
<name>A0AAW9S5P6_9BACT</name>
<proteinExistence type="predicted"/>
<feature type="transmembrane region" description="Helical" evidence="8">
    <location>
        <begin position="203"/>
        <end position="224"/>
    </location>
</feature>
<organism evidence="9 10">
    <name type="scientific">Rapidithrix thailandica</name>
    <dbReference type="NCBI Taxonomy" id="413964"/>
    <lineage>
        <taxon>Bacteria</taxon>
        <taxon>Pseudomonadati</taxon>
        <taxon>Bacteroidota</taxon>
        <taxon>Cytophagia</taxon>
        <taxon>Cytophagales</taxon>
        <taxon>Flammeovirgaceae</taxon>
        <taxon>Rapidithrix</taxon>
    </lineage>
</organism>
<dbReference type="InterPro" id="IPR000715">
    <property type="entry name" value="Glycosyl_transferase_4"/>
</dbReference>
<keyword evidence="4 8" id="KW-0812">Transmembrane</keyword>
<dbReference type="CDD" id="cd06853">
    <property type="entry name" value="GT_WecA_like"/>
    <property type="match status" value="1"/>
</dbReference>
<evidence type="ECO:0000313" key="9">
    <source>
        <dbReference type="EMBL" id="MEN7549188.1"/>
    </source>
</evidence>
<accession>A0AAW9S5P6</accession>
<evidence type="ECO:0000256" key="2">
    <source>
        <dbReference type="ARBA" id="ARBA00022475"/>
    </source>
</evidence>
<feature type="transmembrane region" description="Helical" evidence="8">
    <location>
        <begin position="281"/>
        <end position="301"/>
    </location>
</feature>
<gene>
    <name evidence="9" type="ORF">AAG747_14790</name>
</gene>
<evidence type="ECO:0000256" key="1">
    <source>
        <dbReference type="ARBA" id="ARBA00004651"/>
    </source>
</evidence>
<feature type="transmembrane region" description="Helical" evidence="8">
    <location>
        <begin position="58"/>
        <end position="79"/>
    </location>
</feature>
<keyword evidence="5 8" id="KW-1133">Transmembrane helix</keyword>
<comment type="cofactor">
    <cofactor evidence="7">
        <name>Mg(2+)</name>
        <dbReference type="ChEBI" id="CHEBI:18420"/>
    </cofactor>
</comment>
<comment type="subcellular location">
    <subcellularLocation>
        <location evidence="1">Cell membrane</location>
        <topology evidence="1">Multi-pass membrane protein</topology>
    </subcellularLocation>
</comment>
<protein>
    <submittedName>
        <fullName evidence="9">MraY family glycosyltransferase</fullName>
        <ecNumber evidence="9">2.7.8.-</ecNumber>
    </submittedName>
</protein>
<evidence type="ECO:0000313" key="10">
    <source>
        <dbReference type="Proteomes" id="UP001403385"/>
    </source>
</evidence>